<dbReference type="STRING" id="1209989.TepRe1_2488"/>
<dbReference type="HOGENOM" id="CLU_539606_0_0_9"/>
<accession>F4LTZ1</accession>
<reference evidence="6" key="1">
    <citation type="journal article" date="2013" name="Genome Announc.">
        <title>First genome sequence of a syntrophic acetate-oxidizing bacterium, Tepidanaerobacter acetatoxydans strain Re1.</title>
        <authorList>
            <person name="Manzoor S."/>
            <person name="Bongcam-Rudloff E."/>
            <person name="Schnurer A."/>
            <person name="Muller B."/>
        </authorList>
    </citation>
    <scope>NUCLEOTIDE SEQUENCE [LARGE SCALE GENOMIC DNA]</scope>
    <source>
        <strain evidence="6">Re1</strain>
    </source>
</reference>
<organism evidence="5 6">
    <name type="scientific">Tepidanaerobacter acetatoxydans (strain DSM 21804 / JCM 16047 / Re1)</name>
    <dbReference type="NCBI Taxonomy" id="1209989"/>
    <lineage>
        <taxon>Bacteria</taxon>
        <taxon>Bacillati</taxon>
        <taxon>Bacillota</taxon>
        <taxon>Clostridia</taxon>
        <taxon>Thermosediminibacterales</taxon>
        <taxon>Tepidanaerobacteraceae</taxon>
        <taxon>Tepidanaerobacter</taxon>
    </lineage>
</organism>
<evidence type="ECO:0000256" key="1">
    <source>
        <dbReference type="ARBA" id="ARBA00022737"/>
    </source>
</evidence>
<keyword evidence="1" id="KW-0677">Repeat</keyword>
<sequence>MIKKLMICFMLTLLLMSPLQAYGAPSGFDGGVNNEYQYEEIVFITGEPMKFSGELDVKVSEGKNGDTETVKYTYNLTNKDETIKTKLTRKVTFVTEFTERNDKGQVIGQTTLTNYSEKIEIGKDKYELEDFQFSKSDVIDKRPASDFYSGNFEGRKYYTVNRDEGQIVVTISGGDVGYENFWGSTETQIINYYITSNRKVTDEDGDSETVSWEGSVKAQVSDSLTKKLVYSENEASLSSFNGGYIRTTNREMVSRYEYDLPRMQDNIPDKKRRTSDRINLSAKMVPKVERLVVPKFRDVGGHWAEEYITKLYSLDVFDESQNFFTPEIPMTRVEFTKGVIRACDIRPSMEEAEKESKRRTSRRKEPPEESPFKDVEVEDEDYQYIKQGLEKGIITGVSSDYFKPKASLTKAEAITILIRALGFGSRAPNPGYYTSFSDDDKIPSWARDSVYVAREIGIIEGDSYNRFNPNKVMTRAEASAMLVRFLEFLEKDLQQDYRENIILYN</sequence>
<feature type="signal peptide" evidence="3">
    <location>
        <begin position="1"/>
        <end position="23"/>
    </location>
</feature>
<name>F4LTZ1_TEPAE</name>
<evidence type="ECO:0000256" key="3">
    <source>
        <dbReference type="SAM" id="SignalP"/>
    </source>
</evidence>
<evidence type="ECO:0000256" key="2">
    <source>
        <dbReference type="SAM" id="MobiDB-lite"/>
    </source>
</evidence>
<dbReference type="KEGG" id="tae:TepiRe1_2680"/>
<dbReference type="RefSeq" id="WP_013779507.1">
    <property type="nucleotide sequence ID" value="NC_015519.1"/>
</dbReference>
<keyword evidence="6" id="KW-1185">Reference proteome</keyword>
<dbReference type="Pfam" id="PF00395">
    <property type="entry name" value="SLH"/>
    <property type="match status" value="3"/>
</dbReference>
<feature type="region of interest" description="Disordered" evidence="2">
    <location>
        <begin position="346"/>
        <end position="376"/>
    </location>
</feature>
<keyword evidence="3" id="KW-0732">Signal</keyword>
<feature type="compositionally biased region" description="Basic and acidic residues" evidence="2">
    <location>
        <begin position="346"/>
        <end position="375"/>
    </location>
</feature>
<feature type="domain" description="SLH" evidence="4">
    <location>
        <begin position="368"/>
        <end position="431"/>
    </location>
</feature>
<proteinExistence type="predicted"/>
<evidence type="ECO:0000313" key="6">
    <source>
        <dbReference type="Proteomes" id="UP000010802"/>
    </source>
</evidence>
<evidence type="ECO:0000259" key="4">
    <source>
        <dbReference type="PROSITE" id="PS51272"/>
    </source>
</evidence>
<feature type="chain" id="PRO_5003313018" evidence="3">
    <location>
        <begin position="24"/>
        <end position="505"/>
    </location>
</feature>
<evidence type="ECO:0000313" key="5">
    <source>
        <dbReference type="EMBL" id="CDI41049.1"/>
    </source>
</evidence>
<dbReference type="PROSITE" id="PS51272">
    <property type="entry name" value="SLH"/>
    <property type="match status" value="3"/>
</dbReference>
<gene>
    <name evidence="5" type="ordered locus">TEPIRE1_2680</name>
</gene>
<dbReference type="Proteomes" id="UP000010802">
    <property type="component" value="Chromosome"/>
</dbReference>
<dbReference type="KEGG" id="tep:TepRe1_2488"/>
<dbReference type="AlphaFoldDB" id="F4LTZ1"/>
<dbReference type="eggNOG" id="COG2755">
    <property type="taxonomic scope" value="Bacteria"/>
</dbReference>
<feature type="domain" description="SLH" evidence="4">
    <location>
        <begin position="291"/>
        <end position="353"/>
    </location>
</feature>
<feature type="domain" description="SLH" evidence="4">
    <location>
        <begin position="433"/>
        <end position="496"/>
    </location>
</feature>
<dbReference type="InterPro" id="IPR001119">
    <property type="entry name" value="SLH_dom"/>
</dbReference>
<dbReference type="EMBL" id="HF563609">
    <property type="protein sequence ID" value="CDI41049.1"/>
    <property type="molecule type" value="Genomic_DNA"/>
</dbReference>
<protein>
    <submittedName>
        <fullName evidence="5">S-layer domain-containing protein</fullName>
    </submittedName>
</protein>